<protein>
    <submittedName>
        <fullName evidence="2">Sugar phosphate isomerase/epimerase</fullName>
    </submittedName>
</protein>
<dbReference type="Proteomes" id="UP000539052">
    <property type="component" value="Unassembled WGS sequence"/>
</dbReference>
<gene>
    <name evidence="2" type="ORF">G9470_18265</name>
</gene>
<feature type="domain" description="Xylose isomerase-like TIM barrel" evidence="1">
    <location>
        <begin position="20"/>
        <end position="264"/>
    </location>
</feature>
<comment type="caution">
    <text evidence="2">The sequence shown here is derived from an EMBL/GenBank/DDBJ whole genome shotgun (WGS) entry which is preliminary data.</text>
</comment>
<reference evidence="2 3" key="1">
    <citation type="submission" date="2020-03" db="EMBL/GenBank/DDBJ databases">
        <title>Genome Sequence of industrial isolate, B5A.</title>
        <authorList>
            <person name="Sharma S."/>
            <person name="Patil P.B."/>
            <person name="Korpole S."/>
        </authorList>
    </citation>
    <scope>NUCLEOTIDE SEQUENCE [LARGE SCALE GENOMIC DNA]</scope>
    <source>
        <strain evidence="2 3">PI-S10-B5A</strain>
    </source>
</reference>
<sequence length="271" mass="31772">MKFAPMSYHYIRYPIEKFLDKVERSPFNCIDLYCSAPQLNMFDYPLQRLIRLEKEIRKRDLEIVAVTPENCTYPVNFCTQDIMTRESSIRYYQRAIDTAEFLGCPNVQISTGFGYFNQPREEAWEYCLESLQTLASYCERKGVKLLLEELKTTTTNVLVTSKDIARMLDEVKSKAVVGLVDMDQMAYGNETVDTWFDALGDRLQYIHFNDRGHTVPGDSDLPMKEYYEAIKKRNFEGIVSFEICDRRYYNNPDQAIDDIETWMKNNTSELV</sequence>
<dbReference type="GO" id="GO:0016853">
    <property type="term" value="F:isomerase activity"/>
    <property type="evidence" value="ECO:0007669"/>
    <property type="project" value="UniProtKB-KW"/>
</dbReference>
<dbReference type="RefSeq" id="WP_170822837.1">
    <property type="nucleotide sequence ID" value="NZ_JAAOXG010000039.1"/>
</dbReference>
<organism evidence="2 3">
    <name type="scientific">Lacrimispora defluvii</name>
    <dbReference type="NCBI Taxonomy" id="2719233"/>
    <lineage>
        <taxon>Bacteria</taxon>
        <taxon>Bacillati</taxon>
        <taxon>Bacillota</taxon>
        <taxon>Clostridia</taxon>
        <taxon>Lachnospirales</taxon>
        <taxon>Lachnospiraceae</taxon>
        <taxon>Lacrimispora</taxon>
    </lineage>
</organism>
<dbReference type="InterPro" id="IPR036237">
    <property type="entry name" value="Xyl_isomerase-like_sf"/>
</dbReference>
<dbReference type="Pfam" id="PF01261">
    <property type="entry name" value="AP_endonuc_2"/>
    <property type="match status" value="1"/>
</dbReference>
<keyword evidence="3" id="KW-1185">Reference proteome</keyword>
<keyword evidence="2" id="KW-0413">Isomerase</keyword>
<dbReference type="PANTHER" id="PTHR12110">
    <property type="entry name" value="HYDROXYPYRUVATE ISOMERASE"/>
    <property type="match status" value="1"/>
</dbReference>
<dbReference type="EMBL" id="JAAOXG010000039">
    <property type="protein sequence ID" value="NNJ31724.1"/>
    <property type="molecule type" value="Genomic_DNA"/>
</dbReference>
<dbReference type="Gene3D" id="3.20.20.150">
    <property type="entry name" value="Divalent-metal-dependent TIM barrel enzymes"/>
    <property type="match status" value="1"/>
</dbReference>
<evidence type="ECO:0000259" key="1">
    <source>
        <dbReference type="Pfam" id="PF01261"/>
    </source>
</evidence>
<name>A0ABX1VTG7_9FIRM</name>
<dbReference type="InterPro" id="IPR013022">
    <property type="entry name" value="Xyl_isomerase-like_TIM-brl"/>
</dbReference>
<dbReference type="InterPro" id="IPR050312">
    <property type="entry name" value="IolE/XylAMocC-like"/>
</dbReference>
<evidence type="ECO:0000313" key="2">
    <source>
        <dbReference type="EMBL" id="NNJ31724.1"/>
    </source>
</evidence>
<proteinExistence type="predicted"/>
<dbReference type="SUPFAM" id="SSF51658">
    <property type="entry name" value="Xylose isomerase-like"/>
    <property type="match status" value="1"/>
</dbReference>
<accession>A0ABX1VTG7</accession>
<evidence type="ECO:0000313" key="3">
    <source>
        <dbReference type="Proteomes" id="UP000539052"/>
    </source>
</evidence>